<protein>
    <submittedName>
        <fullName evidence="2">Transaldolase family protein</fullName>
    </submittedName>
</protein>
<dbReference type="PROSITE" id="PS01054">
    <property type="entry name" value="TRANSALDOLASE_1"/>
    <property type="match status" value="1"/>
</dbReference>
<reference evidence="3" key="1">
    <citation type="submission" date="2024-06" db="EMBL/GenBank/DDBJ databases">
        <title>Radixoralia hellwigii gen. nov., sp nov., isolated from a root canal in the human oral cavity.</title>
        <authorList>
            <person name="Bartsch S."/>
            <person name="Wittmer A."/>
            <person name="Schulz A.-K."/>
            <person name="Neumann-Schaal M."/>
            <person name="Wolf J."/>
            <person name="Gronow S."/>
            <person name="Tennert C."/>
            <person name="Haecker G."/>
            <person name="Cieplik F."/>
            <person name="Al-Ahmad A."/>
        </authorList>
    </citation>
    <scope>NUCLEOTIDE SEQUENCE [LARGE SCALE GENOMIC DNA]</scope>
    <source>
        <strain evidence="3">Wk13</strain>
    </source>
</reference>
<dbReference type="RefSeq" id="WP_418890814.1">
    <property type="nucleotide sequence ID" value="NZ_JBEUWX010000002.1"/>
</dbReference>
<dbReference type="InterPro" id="IPR013785">
    <property type="entry name" value="Aldolase_TIM"/>
</dbReference>
<proteinExistence type="predicted"/>
<evidence type="ECO:0000313" key="3">
    <source>
        <dbReference type="Proteomes" id="UP001574673"/>
    </source>
</evidence>
<dbReference type="InterPro" id="IPR001585">
    <property type="entry name" value="TAL/FSA"/>
</dbReference>
<gene>
    <name evidence="2" type="ORF">ABCS64_05070</name>
</gene>
<evidence type="ECO:0000256" key="1">
    <source>
        <dbReference type="ARBA" id="ARBA00023270"/>
    </source>
</evidence>
<dbReference type="InterPro" id="IPR018225">
    <property type="entry name" value="Transaldolase_AS"/>
</dbReference>
<organism evidence="2 3">
    <name type="scientific">Dentiradicibacter hellwigii</name>
    <dbReference type="NCBI Taxonomy" id="3149053"/>
    <lineage>
        <taxon>Bacteria</taxon>
        <taxon>Pseudomonadati</taxon>
        <taxon>Pseudomonadota</taxon>
        <taxon>Betaproteobacteria</taxon>
        <taxon>Rhodocyclales</taxon>
        <taxon>Rhodocyclaceae</taxon>
        <taxon>Dentiradicibacter</taxon>
    </lineage>
</organism>
<keyword evidence="1" id="KW-0704">Schiff base</keyword>
<sequence length="369" mass="41436">MNATAKPQEYDTSSPLYRTVSTTPTDYWNDSCSREELVYAIRNGAVGATTNPSIVLNVLKKEFANWKKTLLDIIAAHPSEAEDKIAWHLIEAIGLEGAAMLLPIFEREKGRKGRLSMQTSPTFYRDTQALVEQAVHFDGLAPNIQVKIPVTAAGVKAFEEATYRGVTINATVSFTVPQAIAVAEAVERGLRRREQEGKPVDHLFPACTIMVGRLDDWIKIAASHDGVLLTPGVADWAGVAAFKKAYGIYQARGYRTRLLSAAYRNHLHWSQFIGGDVILTIPYEWQKLFNTSSVEVKPRMQDPVAPHIIDELYTMVPDFRRAYDEDGMRIEEFDTFGATARTLRVFCEHYHELQGIVRDVMIPNPDKKH</sequence>
<comment type="caution">
    <text evidence="2">The sequence shown here is derived from an EMBL/GenBank/DDBJ whole genome shotgun (WGS) entry which is preliminary data.</text>
</comment>
<dbReference type="EMBL" id="JBEUWX010000002">
    <property type="protein sequence ID" value="MFA9949704.1"/>
    <property type="molecule type" value="Genomic_DNA"/>
</dbReference>
<dbReference type="Proteomes" id="UP001574673">
    <property type="component" value="Unassembled WGS sequence"/>
</dbReference>
<dbReference type="Gene3D" id="3.20.20.70">
    <property type="entry name" value="Aldolase class I"/>
    <property type="match status" value="1"/>
</dbReference>
<dbReference type="PANTHER" id="PTHR10683">
    <property type="entry name" value="TRANSALDOLASE"/>
    <property type="match status" value="1"/>
</dbReference>
<evidence type="ECO:0000313" key="2">
    <source>
        <dbReference type="EMBL" id="MFA9949704.1"/>
    </source>
</evidence>
<accession>A0ABV4UEA0</accession>
<dbReference type="SUPFAM" id="SSF51569">
    <property type="entry name" value="Aldolase"/>
    <property type="match status" value="1"/>
</dbReference>
<dbReference type="Pfam" id="PF00923">
    <property type="entry name" value="TAL_FSA"/>
    <property type="match status" value="1"/>
</dbReference>
<keyword evidence="3" id="KW-1185">Reference proteome</keyword>
<name>A0ABV4UEA0_9RHOO</name>